<dbReference type="Proteomes" id="UP000293562">
    <property type="component" value="Unassembled WGS sequence"/>
</dbReference>
<dbReference type="EMBL" id="SHKN01000001">
    <property type="protein sequence ID" value="RZT96011.1"/>
    <property type="molecule type" value="Genomic_DNA"/>
</dbReference>
<keyword evidence="3" id="KW-1185">Reference proteome</keyword>
<reference evidence="2 3" key="1">
    <citation type="submission" date="2019-02" db="EMBL/GenBank/DDBJ databases">
        <title>Genomic Encyclopedia of Type Strains, Phase IV (KMG-IV): sequencing the most valuable type-strain genomes for metagenomic binning, comparative biology and taxonomic classification.</title>
        <authorList>
            <person name="Goeker M."/>
        </authorList>
    </citation>
    <scope>NUCLEOTIDE SEQUENCE [LARGE SCALE GENOMIC DNA]</scope>
    <source>
        <strain evidence="2 3">DSM 28825</strain>
    </source>
</reference>
<evidence type="ECO:0000313" key="3">
    <source>
        <dbReference type="Proteomes" id="UP000293562"/>
    </source>
</evidence>
<proteinExistence type="predicted"/>
<organism evidence="2 3">
    <name type="scientific">Ancylomarina subtilis</name>
    <dbReference type="NCBI Taxonomy" id="1639035"/>
    <lineage>
        <taxon>Bacteria</taxon>
        <taxon>Pseudomonadati</taxon>
        <taxon>Bacteroidota</taxon>
        <taxon>Bacteroidia</taxon>
        <taxon>Marinilabiliales</taxon>
        <taxon>Marinifilaceae</taxon>
        <taxon>Ancylomarina</taxon>
    </lineage>
</organism>
<accession>A0A4Q7VIN1</accession>
<dbReference type="AlphaFoldDB" id="A0A4Q7VIN1"/>
<dbReference type="Pfam" id="PF08800">
    <property type="entry name" value="BT4734-like_N"/>
    <property type="match status" value="1"/>
</dbReference>
<name>A0A4Q7VIN1_9BACT</name>
<dbReference type="RefSeq" id="WP_130305925.1">
    <property type="nucleotide sequence ID" value="NZ_SHKN01000001.1"/>
</dbReference>
<evidence type="ECO:0000313" key="2">
    <source>
        <dbReference type="EMBL" id="RZT96011.1"/>
    </source>
</evidence>
<protein>
    <submittedName>
        <fullName evidence="2">VirE-like protein</fullName>
    </submittedName>
</protein>
<dbReference type="InterPro" id="IPR014907">
    <property type="entry name" value="BT4734-like_N"/>
</dbReference>
<dbReference type="OrthoDB" id="2781056at2"/>
<sequence length="316" mass="35965">MQISRKAILDKTSYGLNIYAHLLRQYYPGKTVLSLSGKDCTPSPNPFNKDKSTLMVKVVDNCARHTDSDKAIPDGDAFGFAELYYKLQGQELLQAINDDLNLHIDKDDNQTSNAGEELDLIQRKLSMTRFSYFKKPISNIRPSLEMNLLDVYQIIIGNAFADKTKTLRKIEDPKQARKYKASNFDYVTFSGTFSKRKDADLKKHSGLLTIDFDHIPNLDKLKKLLLADEYFETELMFVSPSGDGLKWIISIDLSLATHAENFQAIANYLKHTYNIEVDKSGRDISRSCFLPHDSEAYINPKYTSSNHSNTKDHDSI</sequence>
<gene>
    <name evidence="2" type="ORF">EV201_0640</name>
</gene>
<comment type="caution">
    <text evidence="2">The sequence shown here is derived from an EMBL/GenBank/DDBJ whole genome shotgun (WGS) entry which is preliminary data.</text>
</comment>
<evidence type="ECO:0000259" key="1">
    <source>
        <dbReference type="Pfam" id="PF08800"/>
    </source>
</evidence>
<feature type="domain" description="BT4734-like N-terminal" evidence="1">
    <location>
        <begin position="184"/>
        <end position="297"/>
    </location>
</feature>